<evidence type="ECO:0000313" key="2">
    <source>
        <dbReference type="EMBL" id="KAK0673166.1"/>
    </source>
</evidence>
<dbReference type="PANTHER" id="PTHR48182:SF3">
    <property type="entry name" value="DUF676 DOMAIN-CONTAINING PROTEIN"/>
    <property type="match status" value="1"/>
</dbReference>
<dbReference type="InterPro" id="IPR002110">
    <property type="entry name" value="Ankyrin_rpt"/>
</dbReference>
<sequence>MASSSPQNSASAADQETAQRPDSSHAEVVPATPTVALTAADDDPEIPHLTQDSRVDTGESGSGRRTVLLSGWNRLARRPSVAAASVPRPSSILQHEESSPTPSRHGDVPFGGSFEEKTVVETEIATTIGGNQPDEPPTSSQATYKLDIFPEAIRPRTSVDIIAVHDFDETPEDAWVMPVERLLSPGRPDGDRDRTASPGPRDPQRMKVPVDKKGKGPDLMNPSEASQKLDAKLRPPAKDFKSRVRSLEPSMHSSSEFDVRGRSRAVNWIRDFVPNDITDSRVLSFSYSSPTFDKKTGSWAQYVENAAKALLERIASSRQLFFQRGVPVVFIGSGFGGIIVQKAIALAAAQNHAASLAVDDIFQVLLLDTPFPEPDEPQNTTSEDRFKSWFPKNTNVRMSRILLEIETRDKDSELVDDVWKEYQESRKKSTRGLETTWLYSQARVQQGDADNLSLCKDEDEYRASVTGITFTSVAIYRHRRLARMGDSQDYIYRTILAKVQSIVLYQAIKSRNIDLVENILDSKPPLIYKTECGRNPLHVACLMEPPSETIVTLLINERPDDTTEPDDGGATPLHHAVLKAWYNEPEEGRERSEWSGVIRYLMRNMQREDLDLQDNEGHSPWDSICTSPYLCGCTGSDGCAATWIRELRENLEPIRGPAITQDHDLPTEPTPPKPDSSQYIASFVAEGTVSEFYHTTNKKTKRVEEQINLKTTSVYDMVYDANKGCARVLELSRRKGKDKDFRCRWILLPANNASFSAQKLHRKRH</sequence>
<feature type="compositionally biased region" description="Low complexity" evidence="1">
    <location>
        <begin position="78"/>
        <end position="91"/>
    </location>
</feature>
<gene>
    <name evidence="2" type="ORF">QBC41DRAFT_397115</name>
</gene>
<protein>
    <submittedName>
        <fullName evidence="2">Uncharacterized protein</fullName>
    </submittedName>
</protein>
<dbReference type="Pfam" id="PF12796">
    <property type="entry name" value="Ank_2"/>
    <property type="match status" value="1"/>
</dbReference>
<dbReference type="Gene3D" id="1.25.40.20">
    <property type="entry name" value="Ankyrin repeat-containing domain"/>
    <property type="match status" value="1"/>
</dbReference>
<proteinExistence type="predicted"/>
<dbReference type="InterPro" id="IPR036770">
    <property type="entry name" value="Ankyrin_rpt-contain_sf"/>
</dbReference>
<feature type="region of interest" description="Disordered" evidence="1">
    <location>
        <begin position="1"/>
        <end position="112"/>
    </location>
</feature>
<feature type="region of interest" description="Disordered" evidence="1">
    <location>
        <begin position="182"/>
        <end position="246"/>
    </location>
</feature>
<feature type="compositionally biased region" description="Low complexity" evidence="1">
    <location>
        <begin position="1"/>
        <end position="13"/>
    </location>
</feature>
<evidence type="ECO:0000256" key="1">
    <source>
        <dbReference type="SAM" id="MobiDB-lite"/>
    </source>
</evidence>
<comment type="caution">
    <text evidence="2">The sequence shown here is derived from an EMBL/GenBank/DDBJ whole genome shotgun (WGS) entry which is preliminary data.</text>
</comment>
<reference evidence="2" key="1">
    <citation type="submission" date="2023-06" db="EMBL/GenBank/DDBJ databases">
        <title>Genome-scale phylogeny and comparative genomics of the fungal order Sordariales.</title>
        <authorList>
            <consortium name="Lawrence Berkeley National Laboratory"/>
            <person name="Hensen N."/>
            <person name="Bonometti L."/>
            <person name="Westerberg I."/>
            <person name="Brannstrom I.O."/>
            <person name="Guillou S."/>
            <person name="Cros-Aarteil S."/>
            <person name="Calhoun S."/>
            <person name="Haridas S."/>
            <person name="Kuo A."/>
            <person name="Mondo S."/>
            <person name="Pangilinan J."/>
            <person name="Riley R."/>
            <person name="Labutti K."/>
            <person name="Andreopoulos B."/>
            <person name="Lipzen A."/>
            <person name="Chen C."/>
            <person name="Yanf M."/>
            <person name="Daum C."/>
            <person name="Ng V."/>
            <person name="Clum A."/>
            <person name="Steindorff A."/>
            <person name="Ohm R."/>
            <person name="Martin F."/>
            <person name="Silar P."/>
            <person name="Natvig D."/>
            <person name="Lalanne C."/>
            <person name="Gautier V."/>
            <person name="Ament-Velasquez S.L."/>
            <person name="Kruys A."/>
            <person name="Hutchinson M.I."/>
            <person name="Powell A.J."/>
            <person name="Barry K."/>
            <person name="Miller A.N."/>
            <person name="Grigoriev I.V."/>
            <person name="Debuchy R."/>
            <person name="Gladieux P."/>
            <person name="Thoren M.H."/>
            <person name="Johannesson H."/>
        </authorList>
    </citation>
    <scope>NUCLEOTIDE SEQUENCE</scope>
    <source>
        <strain evidence="2">CBS 307.81</strain>
    </source>
</reference>
<accession>A0AA40DGY6</accession>
<dbReference type="EMBL" id="JAULSY010000008">
    <property type="protein sequence ID" value="KAK0673166.1"/>
    <property type="molecule type" value="Genomic_DNA"/>
</dbReference>
<dbReference type="AlphaFoldDB" id="A0AA40DGY6"/>
<dbReference type="Proteomes" id="UP001174997">
    <property type="component" value="Unassembled WGS sequence"/>
</dbReference>
<feature type="compositionally biased region" description="Basic and acidic residues" evidence="1">
    <location>
        <begin position="227"/>
        <end position="246"/>
    </location>
</feature>
<dbReference type="InterPro" id="IPR052374">
    <property type="entry name" value="SERAC1"/>
</dbReference>
<name>A0AA40DGY6_9PEZI</name>
<keyword evidence="3" id="KW-1185">Reference proteome</keyword>
<dbReference type="SUPFAM" id="SSF48403">
    <property type="entry name" value="Ankyrin repeat"/>
    <property type="match status" value="1"/>
</dbReference>
<feature type="compositionally biased region" description="Basic and acidic residues" evidence="1">
    <location>
        <begin position="202"/>
        <end position="216"/>
    </location>
</feature>
<feature type="compositionally biased region" description="Low complexity" evidence="1">
    <location>
        <begin position="28"/>
        <end position="39"/>
    </location>
</feature>
<evidence type="ECO:0000313" key="3">
    <source>
        <dbReference type="Proteomes" id="UP001174997"/>
    </source>
</evidence>
<organism evidence="2 3">
    <name type="scientific">Cercophora samala</name>
    <dbReference type="NCBI Taxonomy" id="330535"/>
    <lineage>
        <taxon>Eukaryota</taxon>
        <taxon>Fungi</taxon>
        <taxon>Dikarya</taxon>
        <taxon>Ascomycota</taxon>
        <taxon>Pezizomycotina</taxon>
        <taxon>Sordariomycetes</taxon>
        <taxon>Sordariomycetidae</taxon>
        <taxon>Sordariales</taxon>
        <taxon>Lasiosphaeriaceae</taxon>
        <taxon>Cercophora</taxon>
    </lineage>
</organism>
<feature type="region of interest" description="Disordered" evidence="1">
    <location>
        <begin position="657"/>
        <end position="676"/>
    </location>
</feature>
<dbReference type="PANTHER" id="PTHR48182">
    <property type="entry name" value="PROTEIN SERAC1"/>
    <property type="match status" value="1"/>
</dbReference>